<feature type="transmembrane region" description="Helical" evidence="1">
    <location>
        <begin position="108"/>
        <end position="130"/>
    </location>
</feature>
<dbReference type="PANTHER" id="PTHR33269">
    <property type="entry name" value="NADH-UBIQUINONE OXIDOREDUCTASE CHAIN 6"/>
    <property type="match status" value="1"/>
</dbReference>
<dbReference type="EC" id="7.1.1.-" evidence="1"/>
<keyword evidence="1" id="KW-1133">Transmembrane helix</keyword>
<dbReference type="AlphaFoldDB" id="A0A510V5E7"/>
<evidence type="ECO:0000313" key="3">
    <source>
        <dbReference type="EMBL" id="GEK22088.1"/>
    </source>
</evidence>
<keyword evidence="3" id="KW-0830">Ubiquinone</keyword>
<dbReference type="EMBL" id="BJUB01000008">
    <property type="protein sequence ID" value="GEK22088.1"/>
    <property type="molecule type" value="Genomic_DNA"/>
</dbReference>
<evidence type="ECO:0000256" key="2">
    <source>
        <dbReference type="SAM" id="MobiDB-lite"/>
    </source>
</evidence>
<dbReference type="InterPro" id="IPR001457">
    <property type="entry name" value="NADH_UbQ/plastoQ_OxRdtase_su6"/>
</dbReference>
<evidence type="ECO:0000313" key="4">
    <source>
        <dbReference type="Proteomes" id="UP000321118"/>
    </source>
</evidence>
<comment type="function">
    <text evidence="1">NDH-1 shuttles electrons from NADH, via FMN and iron-sulfur (Fe-S) centers, to quinones in the respiratory chain. Couples the redox reaction to proton translocation (for every two electrons transferred, four hydrogen ions are translocated across the cytoplasmic membrane), and thus conserves the redox energy in a proton gradient.</text>
</comment>
<dbReference type="GO" id="GO:0008137">
    <property type="term" value="F:NADH dehydrogenase (ubiquinone) activity"/>
    <property type="evidence" value="ECO:0007669"/>
    <property type="project" value="UniProtKB-UniRule"/>
</dbReference>
<accession>A0A510V5E7</accession>
<dbReference type="Pfam" id="PF00499">
    <property type="entry name" value="Oxidored_q3"/>
    <property type="match status" value="1"/>
</dbReference>
<feature type="transmembrane region" description="Helical" evidence="1">
    <location>
        <begin position="45"/>
        <end position="62"/>
    </location>
</feature>
<evidence type="ECO:0000256" key="1">
    <source>
        <dbReference type="RuleBase" id="RU004429"/>
    </source>
</evidence>
<dbReference type="RefSeq" id="WP_146927882.1">
    <property type="nucleotide sequence ID" value="NZ_BJUB01000008.1"/>
</dbReference>
<proteinExistence type="inferred from homology"/>
<sequence length="310" mass="31679">MSALPAALLESGETTTAEAVLFWTLGPVMVLAALGLLFAKKAVHAALAVIVVMISLAFLYVAQDAVFLGVVQVVVYTGAVMMLFLFVLMLVGVDSSDSLVETIRGQRWIGLLAGIGLGVVLVGVVGRATYGPPVGLTGAAVDDNPTGVAHIIFGQYVFAFEVVGALLVTAALGALVLTHRQRLTPRVGQKERADARVAAGATLTPLPAPGVYARHNAMDVPALGPDGQPLESSVPRVLRVRGQEADAEEFAARTQRVLAGVSQVRGNPPPKAAPEGAAVNAPDLGAAVSDSGQDGPSTGPAGVIGQEDGK</sequence>
<dbReference type="InterPro" id="IPR042106">
    <property type="entry name" value="Nuo/plastoQ_OxRdtase_6_NuoJ"/>
</dbReference>
<keyword evidence="1" id="KW-0812">Transmembrane</keyword>
<comment type="caution">
    <text evidence="3">The sequence shown here is derived from an EMBL/GenBank/DDBJ whole genome shotgun (WGS) entry which is preliminary data.</text>
</comment>
<keyword evidence="1" id="KW-1003">Cell membrane</keyword>
<feature type="transmembrane region" description="Helical" evidence="1">
    <location>
        <begin position="74"/>
        <end position="96"/>
    </location>
</feature>
<dbReference type="NCBIfam" id="NF005165">
    <property type="entry name" value="PRK06638.1-5"/>
    <property type="match status" value="1"/>
</dbReference>
<comment type="similarity">
    <text evidence="1">Belongs to the complex I subunit 6 family.</text>
</comment>
<protein>
    <recommendedName>
        <fullName evidence="1">NADH-quinone oxidoreductase subunit J</fullName>
        <ecNumber evidence="1">7.1.1.-</ecNumber>
    </recommendedName>
</protein>
<feature type="region of interest" description="Disordered" evidence="2">
    <location>
        <begin position="263"/>
        <end position="310"/>
    </location>
</feature>
<comment type="subcellular location">
    <subcellularLocation>
        <location evidence="1">Cell membrane</location>
        <topology evidence="1">Multi-pass membrane protein</topology>
    </subcellularLocation>
</comment>
<keyword evidence="1" id="KW-0472">Membrane</keyword>
<keyword evidence="1" id="KW-0520">NAD</keyword>
<dbReference type="OrthoDB" id="13239at2"/>
<feature type="transmembrane region" description="Helical" evidence="1">
    <location>
        <begin position="150"/>
        <end position="177"/>
    </location>
</feature>
<reference evidence="3 4" key="1">
    <citation type="submission" date="2019-07" db="EMBL/GenBank/DDBJ databases">
        <title>Whole genome shotgun sequence of Cellulomonas xylanilytica NBRC 101102.</title>
        <authorList>
            <person name="Hosoyama A."/>
            <person name="Uohara A."/>
            <person name="Ohji S."/>
            <person name="Ichikawa N."/>
        </authorList>
    </citation>
    <scope>NUCLEOTIDE SEQUENCE [LARGE SCALE GENOMIC DNA]</scope>
    <source>
        <strain evidence="3 4">NBRC 101102</strain>
    </source>
</reference>
<comment type="catalytic activity">
    <reaction evidence="1">
        <text>a quinone + NADH + 5 H(+)(in) = a quinol + NAD(+) + 4 H(+)(out)</text>
        <dbReference type="Rhea" id="RHEA:57888"/>
        <dbReference type="ChEBI" id="CHEBI:15378"/>
        <dbReference type="ChEBI" id="CHEBI:24646"/>
        <dbReference type="ChEBI" id="CHEBI:57540"/>
        <dbReference type="ChEBI" id="CHEBI:57945"/>
        <dbReference type="ChEBI" id="CHEBI:132124"/>
    </reaction>
</comment>
<name>A0A510V5E7_9CELL</name>
<dbReference type="GO" id="GO:0005886">
    <property type="term" value="C:plasma membrane"/>
    <property type="evidence" value="ECO:0007669"/>
    <property type="project" value="UniProtKB-SubCell"/>
</dbReference>
<dbReference type="Gene3D" id="1.20.120.1200">
    <property type="entry name" value="NADH-ubiquinone/plastoquinone oxidoreductase chain 6, subunit NuoJ"/>
    <property type="match status" value="1"/>
</dbReference>
<feature type="transmembrane region" description="Helical" evidence="1">
    <location>
        <begin position="20"/>
        <end position="38"/>
    </location>
</feature>
<gene>
    <name evidence="3" type="ORF">CXY01_26080</name>
</gene>
<keyword evidence="1" id="KW-0874">Quinone</keyword>
<dbReference type="PANTHER" id="PTHR33269:SF19">
    <property type="entry name" value="NADH-QUINONE OXIDOREDUCTASE SUBUNIT J"/>
    <property type="match status" value="1"/>
</dbReference>
<dbReference type="Proteomes" id="UP000321118">
    <property type="component" value="Unassembled WGS sequence"/>
</dbReference>
<keyword evidence="4" id="KW-1185">Reference proteome</keyword>
<organism evidence="3 4">
    <name type="scientific">Cellulomonas xylanilytica</name>
    <dbReference type="NCBI Taxonomy" id="233583"/>
    <lineage>
        <taxon>Bacteria</taxon>
        <taxon>Bacillati</taxon>
        <taxon>Actinomycetota</taxon>
        <taxon>Actinomycetes</taxon>
        <taxon>Micrococcales</taxon>
        <taxon>Cellulomonadaceae</taxon>
        <taxon>Cellulomonas</taxon>
    </lineage>
</organism>
<dbReference type="GO" id="GO:0048038">
    <property type="term" value="F:quinone binding"/>
    <property type="evidence" value="ECO:0007669"/>
    <property type="project" value="UniProtKB-UniRule"/>
</dbReference>